<dbReference type="SMART" id="SM00109">
    <property type="entry name" value="C1"/>
    <property type="match status" value="6"/>
</dbReference>
<feature type="domain" description="Phorbol-ester/DAG-type" evidence="5">
    <location>
        <begin position="285"/>
        <end position="332"/>
    </location>
</feature>
<feature type="domain" description="Phorbol-ester/DAG-type" evidence="5">
    <location>
        <begin position="26"/>
        <end position="70"/>
    </location>
</feature>
<dbReference type="InterPro" id="IPR046349">
    <property type="entry name" value="C1-like_sf"/>
</dbReference>
<dbReference type="GO" id="GO:0008270">
    <property type="term" value="F:zinc ion binding"/>
    <property type="evidence" value="ECO:0007669"/>
    <property type="project" value="UniProtKB-KW"/>
</dbReference>
<feature type="domain" description="Phorbol-ester/DAG-type" evidence="5">
    <location>
        <begin position="79"/>
        <end position="127"/>
    </location>
</feature>
<keyword evidence="8" id="KW-1185">Reference proteome</keyword>
<dbReference type="InterPro" id="IPR004146">
    <property type="entry name" value="DC1"/>
</dbReference>
<evidence type="ECO:0000256" key="4">
    <source>
        <dbReference type="ARBA" id="ARBA00022833"/>
    </source>
</evidence>
<evidence type="ECO:0000259" key="6">
    <source>
        <dbReference type="SMART" id="SM00249"/>
    </source>
</evidence>
<feature type="domain" description="Phorbol-ester/DAG-type" evidence="5">
    <location>
        <begin position="134"/>
        <end position="183"/>
    </location>
</feature>
<keyword evidence="2" id="KW-0677">Repeat</keyword>
<dbReference type="SUPFAM" id="SSF57889">
    <property type="entry name" value="Cysteine-rich domain"/>
    <property type="match status" value="5"/>
</dbReference>
<feature type="domain" description="Zinc finger PHD-type" evidence="6">
    <location>
        <begin position="38"/>
        <end position="114"/>
    </location>
</feature>
<organism evidence="7 8">
    <name type="scientific">Quercus rubra</name>
    <name type="common">Northern red oak</name>
    <name type="synonym">Quercus borealis</name>
    <dbReference type="NCBI Taxonomy" id="3512"/>
    <lineage>
        <taxon>Eukaryota</taxon>
        <taxon>Viridiplantae</taxon>
        <taxon>Streptophyta</taxon>
        <taxon>Embryophyta</taxon>
        <taxon>Tracheophyta</taxon>
        <taxon>Spermatophyta</taxon>
        <taxon>Magnoliopsida</taxon>
        <taxon>eudicotyledons</taxon>
        <taxon>Gunneridae</taxon>
        <taxon>Pentapetalae</taxon>
        <taxon>rosids</taxon>
        <taxon>fabids</taxon>
        <taxon>Fagales</taxon>
        <taxon>Fagaceae</taxon>
        <taxon>Quercus</taxon>
    </lineage>
</organism>
<dbReference type="EMBL" id="JAXUIC010000001">
    <property type="protein sequence ID" value="KAK4608626.1"/>
    <property type="molecule type" value="Genomic_DNA"/>
</dbReference>
<dbReference type="InterPro" id="IPR053192">
    <property type="entry name" value="Vacuole_Formation_Reg"/>
</dbReference>
<reference evidence="7 8" key="1">
    <citation type="journal article" date="2023" name="G3 (Bethesda)">
        <title>A haplotype-resolved chromosome-scale genome for Quercus rubra L. provides insights into the genetics of adaptive traits for red oak species.</title>
        <authorList>
            <person name="Kapoor B."/>
            <person name="Jenkins J."/>
            <person name="Schmutz J."/>
            <person name="Zhebentyayeva T."/>
            <person name="Kuelheim C."/>
            <person name="Coggeshall M."/>
            <person name="Heim C."/>
            <person name="Lasky J.R."/>
            <person name="Leites L."/>
            <person name="Islam-Faridi N."/>
            <person name="Romero-Severson J."/>
            <person name="DeLeo V.L."/>
            <person name="Lucas S.M."/>
            <person name="Lazic D."/>
            <person name="Gailing O."/>
            <person name="Carlson J."/>
            <person name="Staton M."/>
        </authorList>
    </citation>
    <scope>NUCLEOTIDE SEQUENCE [LARGE SCALE GENOMIC DNA]</scope>
    <source>
        <strain evidence="7">Pseudo-F2</strain>
    </source>
</reference>
<evidence type="ECO:0008006" key="9">
    <source>
        <dbReference type="Google" id="ProtNLM"/>
    </source>
</evidence>
<keyword evidence="4" id="KW-0862">Zinc</keyword>
<dbReference type="InterPro" id="IPR001965">
    <property type="entry name" value="Znf_PHD"/>
</dbReference>
<dbReference type="PANTHER" id="PTHR32410">
    <property type="entry name" value="CYSTEINE/HISTIDINE-RICH C1 DOMAIN FAMILY PROTEIN"/>
    <property type="match status" value="1"/>
</dbReference>
<evidence type="ECO:0000313" key="7">
    <source>
        <dbReference type="EMBL" id="KAK4608626.1"/>
    </source>
</evidence>
<evidence type="ECO:0000313" key="8">
    <source>
        <dbReference type="Proteomes" id="UP001324115"/>
    </source>
</evidence>
<keyword evidence="3" id="KW-0863">Zinc-finger</keyword>
<keyword evidence="1" id="KW-0479">Metal-binding</keyword>
<gene>
    <name evidence="7" type="ORF">RGQ29_002155</name>
</gene>
<accession>A0AAN7GKP7</accession>
<dbReference type="AlphaFoldDB" id="A0AAN7GKP7"/>
<sequence length="570" mass="66099">MDLQHFIHEHPLLINEIPGKALSYQEKLSIEMSGYKYTCNGCGEEIKGSCFFCRKCDFYLHNSCAKLPQELLHPLHEKHPLVLQKTSRHDEGTSKCNHCNSICPEFFYHCPLCKFILDIKCASSLRFIIEVEIHDHPLALFQRSISFTCDFCGQKGVDRPYLCAICGFWVHRNCASLPLMVKCIRHKHPLNLTNSLKADQSKHQLCQLCVKKVDTNYGIYYCSSCDYVAHLGCATDKEGRDLAFLWEYKDLELDEFTKESSYIVKKTKVGGDNIEIPVEIKHFSHEHDLKLTDVHENNKICDGCIRPIFPPFYNCAQCNFFLHKSCVELPRKKQHPLHRHMLTLQSMKPILVFCDACKSFTNGFIYECKGCKFKIDVSCSLILDTLTHVGHEHPFILSSVTMEENCSACNHKMKIFRCTECEFTLDFGCATLPLTVKYRQHEHLFTLCYTTEDNSSEYYCDICEEERDSKQWFYYCEECSYPAHCKCIFGEFLNREYGDFRNIKFGSTYTSNTHQHSLTLARHQTKDRASCDKCGRFCNELTYECATCGFNFQVQGLPNCENRSMIFIKN</sequence>
<comment type="caution">
    <text evidence="7">The sequence shown here is derived from an EMBL/GenBank/DDBJ whole genome shotgun (WGS) entry which is preliminary data.</text>
</comment>
<dbReference type="PANTHER" id="PTHR32410:SF163">
    <property type="entry name" value="DC1 DOMAIN-CONTAINING PROTEIN"/>
    <property type="match status" value="1"/>
</dbReference>
<feature type="domain" description="Phorbol-ester/DAG-type" evidence="5">
    <location>
        <begin position="338"/>
        <end position="385"/>
    </location>
</feature>
<evidence type="ECO:0000256" key="3">
    <source>
        <dbReference type="ARBA" id="ARBA00022771"/>
    </source>
</evidence>
<dbReference type="InterPro" id="IPR002219">
    <property type="entry name" value="PKC_DAG/PE"/>
</dbReference>
<protein>
    <recommendedName>
        <fullName evidence="9">Phorbol-ester/DAG-type domain-containing protein</fullName>
    </recommendedName>
</protein>
<evidence type="ECO:0000256" key="2">
    <source>
        <dbReference type="ARBA" id="ARBA00022737"/>
    </source>
</evidence>
<dbReference type="SMART" id="SM00249">
    <property type="entry name" value="PHD"/>
    <property type="match status" value="3"/>
</dbReference>
<evidence type="ECO:0000256" key="1">
    <source>
        <dbReference type="ARBA" id="ARBA00022723"/>
    </source>
</evidence>
<dbReference type="Proteomes" id="UP001324115">
    <property type="component" value="Unassembled WGS sequence"/>
</dbReference>
<evidence type="ECO:0000259" key="5">
    <source>
        <dbReference type="SMART" id="SM00109"/>
    </source>
</evidence>
<dbReference type="Pfam" id="PF03107">
    <property type="entry name" value="C1_2"/>
    <property type="match status" value="7"/>
</dbReference>
<proteinExistence type="predicted"/>
<name>A0AAN7GKP7_QUERU</name>
<feature type="domain" description="Zinc finger PHD-type" evidence="6">
    <location>
        <begin position="300"/>
        <end position="358"/>
    </location>
</feature>
<feature type="domain" description="Phorbol-ester/DAG-type" evidence="5">
    <location>
        <begin position="393"/>
        <end position="435"/>
    </location>
</feature>
<feature type="domain" description="Zinc finger PHD-type" evidence="6">
    <location>
        <begin position="148"/>
        <end position="210"/>
    </location>
</feature>